<keyword evidence="7" id="KW-1185">Reference proteome</keyword>
<dbReference type="PANTHER" id="PTHR24055">
    <property type="entry name" value="MITOGEN-ACTIVATED PROTEIN KINASE"/>
    <property type="match status" value="1"/>
</dbReference>
<accession>A0ABR2I7K4</accession>
<dbReference type="SMART" id="SM00220">
    <property type="entry name" value="S_TKc"/>
    <property type="match status" value="1"/>
</dbReference>
<organism evidence="6 7">
    <name type="scientific">Tritrichomonas musculus</name>
    <dbReference type="NCBI Taxonomy" id="1915356"/>
    <lineage>
        <taxon>Eukaryota</taxon>
        <taxon>Metamonada</taxon>
        <taxon>Parabasalia</taxon>
        <taxon>Tritrichomonadida</taxon>
        <taxon>Tritrichomonadidae</taxon>
        <taxon>Tritrichomonas</taxon>
    </lineage>
</organism>
<sequence>MAATESDFRIVSKLGEGSFAEVYKVRSNRDGNFYAVKRLKKRYRSIEEVNRLPEVLYLKQLQGHLNVIEFKDLIYDQKNGYVAIVFELMDCNLYEFLSDHKKPFEEDVSLLLIYQLLQAVSFLHSKNMFHRDIKPENCMVNKDTYLLKLCDFGSTRAVSSLAPYTEYVSTRWYRAPECILTSGSYGPEVDEWAAGCMLFELLTGKPLFPGRHEIDQICRIHNLLGTPSKDILAEYRRNPNQTINFQFQKRPAQDLHKFLPNTSSDTIDLLMKLLTYSPADRLSALDALQHPAFTMLNHYYEEWQKNISSSSSMPFPAYYMQTVHGVKYTPNQFSTSSSTVVQPNPTLQPSSVDLQKKPVQPTQNPTYIPQPPSIKPTNKPMNPLTKSKCQVNKPLNPSTNLNKPSYHPEQPSIPQVSNQPSYKPKPPNIESTIMAARIKAAQRLKEYEKKMKSNYSSGAPIKKPPQGLVVGPYKPPNYNLNATQKNLKPQQVFQMPKPEILKPRLPPQYKMNERKGQYSHLPNINP</sequence>
<feature type="region of interest" description="Disordered" evidence="4">
    <location>
        <begin position="333"/>
        <end position="428"/>
    </location>
</feature>
<evidence type="ECO:0000313" key="7">
    <source>
        <dbReference type="Proteomes" id="UP001470230"/>
    </source>
</evidence>
<protein>
    <recommendedName>
        <fullName evidence="5">Protein kinase domain-containing protein</fullName>
    </recommendedName>
</protein>
<gene>
    <name evidence="6" type="ORF">M9Y10_013133</name>
</gene>
<feature type="domain" description="Protein kinase" evidence="5">
    <location>
        <begin position="8"/>
        <end position="293"/>
    </location>
</feature>
<dbReference type="InterPro" id="IPR011009">
    <property type="entry name" value="Kinase-like_dom_sf"/>
</dbReference>
<dbReference type="InterPro" id="IPR008271">
    <property type="entry name" value="Ser/Thr_kinase_AS"/>
</dbReference>
<dbReference type="PROSITE" id="PS00108">
    <property type="entry name" value="PROTEIN_KINASE_ST"/>
    <property type="match status" value="1"/>
</dbReference>
<feature type="binding site" evidence="3">
    <location>
        <position position="37"/>
    </location>
    <ligand>
        <name>ATP</name>
        <dbReference type="ChEBI" id="CHEBI:30616"/>
    </ligand>
</feature>
<feature type="region of interest" description="Disordered" evidence="4">
    <location>
        <begin position="489"/>
        <end position="526"/>
    </location>
</feature>
<feature type="compositionally biased region" description="Polar residues" evidence="4">
    <location>
        <begin position="333"/>
        <end position="353"/>
    </location>
</feature>
<reference evidence="6 7" key="1">
    <citation type="submission" date="2024-04" db="EMBL/GenBank/DDBJ databases">
        <title>Tritrichomonas musculus Genome.</title>
        <authorList>
            <person name="Alves-Ferreira E."/>
            <person name="Grigg M."/>
            <person name="Lorenzi H."/>
            <person name="Galac M."/>
        </authorList>
    </citation>
    <scope>NUCLEOTIDE SEQUENCE [LARGE SCALE GENOMIC DNA]</scope>
    <source>
        <strain evidence="6 7">EAF2021</strain>
    </source>
</reference>
<evidence type="ECO:0000259" key="5">
    <source>
        <dbReference type="PROSITE" id="PS50011"/>
    </source>
</evidence>
<dbReference type="InterPro" id="IPR000719">
    <property type="entry name" value="Prot_kinase_dom"/>
</dbReference>
<name>A0ABR2I7K4_9EUKA</name>
<dbReference type="PROSITE" id="PS00107">
    <property type="entry name" value="PROTEIN_KINASE_ATP"/>
    <property type="match status" value="1"/>
</dbReference>
<feature type="compositionally biased region" description="Polar residues" evidence="4">
    <location>
        <begin position="412"/>
        <end position="421"/>
    </location>
</feature>
<dbReference type="Gene3D" id="1.10.510.10">
    <property type="entry name" value="Transferase(Phosphotransferase) domain 1"/>
    <property type="match status" value="1"/>
</dbReference>
<dbReference type="SUPFAM" id="SSF56112">
    <property type="entry name" value="Protein kinase-like (PK-like)"/>
    <property type="match status" value="1"/>
</dbReference>
<dbReference type="Pfam" id="PF00069">
    <property type="entry name" value="Pkinase"/>
    <property type="match status" value="1"/>
</dbReference>
<comment type="caution">
    <text evidence="6">The sequence shown here is derived from an EMBL/GenBank/DDBJ whole genome shotgun (WGS) entry which is preliminary data.</text>
</comment>
<dbReference type="InterPro" id="IPR050117">
    <property type="entry name" value="MAPK"/>
</dbReference>
<evidence type="ECO:0000313" key="6">
    <source>
        <dbReference type="EMBL" id="KAK8858033.1"/>
    </source>
</evidence>
<evidence type="ECO:0000256" key="4">
    <source>
        <dbReference type="SAM" id="MobiDB-lite"/>
    </source>
</evidence>
<dbReference type="EMBL" id="JAPFFF010000019">
    <property type="protein sequence ID" value="KAK8858033.1"/>
    <property type="molecule type" value="Genomic_DNA"/>
</dbReference>
<keyword evidence="2 3" id="KW-0067">ATP-binding</keyword>
<proteinExistence type="predicted"/>
<dbReference type="Proteomes" id="UP001470230">
    <property type="component" value="Unassembled WGS sequence"/>
</dbReference>
<evidence type="ECO:0000256" key="2">
    <source>
        <dbReference type="ARBA" id="ARBA00022840"/>
    </source>
</evidence>
<evidence type="ECO:0000256" key="1">
    <source>
        <dbReference type="ARBA" id="ARBA00022741"/>
    </source>
</evidence>
<dbReference type="Gene3D" id="3.30.200.20">
    <property type="entry name" value="Phosphorylase Kinase, domain 1"/>
    <property type="match status" value="1"/>
</dbReference>
<dbReference type="PROSITE" id="PS50011">
    <property type="entry name" value="PROTEIN_KINASE_DOM"/>
    <property type="match status" value="1"/>
</dbReference>
<dbReference type="InterPro" id="IPR017441">
    <property type="entry name" value="Protein_kinase_ATP_BS"/>
</dbReference>
<feature type="compositionally biased region" description="Polar residues" evidence="4">
    <location>
        <begin position="375"/>
        <end position="403"/>
    </location>
</feature>
<keyword evidence="1 3" id="KW-0547">Nucleotide-binding</keyword>
<evidence type="ECO:0000256" key="3">
    <source>
        <dbReference type="PROSITE-ProRule" id="PRU10141"/>
    </source>
</evidence>